<reference evidence="1 2" key="1">
    <citation type="submission" date="2018-08" db="EMBL/GenBank/DDBJ databases">
        <title>Genome and evolution of the arbuscular mycorrhizal fungus Diversispora epigaea (formerly Glomus versiforme) and its bacterial endosymbionts.</title>
        <authorList>
            <person name="Sun X."/>
            <person name="Fei Z."/>
            <person name="Harrison M."/>
        </authorList>
    </citation>
    <scope>NUCLEOTIDE SEQUENCE [LARGE SCALE GENOMIC DNA]</scope>
    <source>
        <strain evidence="1 2">IT104</strain>
    </source>
</reference>
<keyword evidence="2" id="KW-1185">Reference proteome</keyword>
<comment type="caution">
    <text evidence="1">The sequence shown here is derived from an EMBL/GenBank/DDBJ whole genome shotgun (WGS) entry which is preliminary data.</text>
</comment>
<gene>
    <name evidence="1" type="ORF">Glove_221g46</name>
</gene>
<name>A0A397IFK4_9GLOM</name>
<protein>
    <submittedName>
        <fullName evidence="1">Uncharacterized protein</fullName>
    </submittedName>
</protein>
<evidence type="ECO:0000313" key="2">
    <source>
        <dbReference type="Proteomes" id="UP000266861"/>
    </source>
</evidence>
<dbReference type="EMBL" id="PQFF01000206">
    <property type="protein sequence ID" value="RHZ74535.1"/>
    <property type="molecule type" value="Genomic_DNA"/>
</dbReference>
<accession>A0A397IFK4</accession>
<organism evidence="1 2">
    <name type="scientific">Diversispora epigaea</name>
    <dbReference type="NCBI Taxonomy" id="1348612"/>
    <lineage>
        <taxon>Eukaryota</taxon>
        <taxon>Fungi</taxon>
        <taxon>Fungi incertae sedis</taxon>
        <taxon>Mucoromycota</taxon>
        <taxon>Glomeromycotina</taxon>
        <taxon>Glomeromycetes</taxon>
        <taxon>Diversisporales</taxon>
        <taxon>Diversisporaceae</taxon>
        <taxon>Diversispora</taxon>
    </lineage>
</organism>
<proteinExistence type="predicted"/>
<dbReference type="AlphaFoldDB" id="A0A397IFK4"/>
<dbReference type="Proteomes" id="UP000266861">
    <property type="component" value="Unassembled WGS sequence"/>
</dbReference>
<evidence type="ECO:0000313" key="1">
    <source>
        <dbReference type="EMBL" id="RHZ74535.1"/>
    </source>
</evidence>
<sequence length="94" mass="11007">MHVDVVVMLGLAGVAVEKIKIENRSVYLKITIKIDNDDDEKRKRHNFAYSEALETLGRHKVKIDKTDILLSEYLDDPYVNQYEKELLINEKINF</sequence>